<dbReference type="GO" id="GO:0031491">
    <property type="term" value="F:nucleosome binding"/>
    <property type="evidence" value="ECO:0007669"/>
    <property type="project" value="TreeGrafter"/>
</dbReference>
<comment type="caution">
    <text evidence="5">The sequence shown here is derived from an EMBL/GenBank/DDBJ whole genome shotgun (WGS) entry which is preliminary data.</text>
</comment>
<feature type="region of interest" description="Disordered" evidence="4">
    <location>
        <begin position="1"/>
        <end position="41"/>
    </location>
</feature>
<protein>
    <submittedName>
        <fullName evidence="5">Uncharacterized protein</fullName>
    </submittedName>
</protein>
<dbReference type="Proteomes" id="UP000324585">
    <property type="component" value="Unassembled WGS sequence"/>
</dbReference>
<evidence type="ECO:0000313" key="5">
    <source>
        <dbReference type="EMBL" id="KAA8495586.1"/>
    </source>
</evidence>
<dbReference type="EMBL" id="VRMN01000003">
    <property type="protein sequence ID" value="KAA8495586.1"/>
    <property type="molecule type" value="Genomic_DNA"/>
</dbReference>
<keyword evidence="2" id="KW-0539">Nucleus</keyword>
<gene>
    <name evidence="5" type="ORF">FVE85_1741</name>
</gene>
<accession>A0A5J4YW92</accession>
<dbReference type="SMART" id="SM00028">
    <property type="entry name" value="TPR"/>
    <property type="match status" value="2"/>
</dbReference>
<dbReference type="GO" id="GO:0006325">
    <property type="term" value="P:chromatin organization"/>
    <property type="evidence" value="ECO:0007669"/>
    <property type="project" value="InterPro"/>
</dbReference>
<dbReference type="InterPro" id="IPR011990">
    <property type="entry name" value="TPR-like_helical_dom_sf"/>
</dbReference>
<keyword evidence="3" id="KW-0802">TPR repeat</keyword>
<feature type="region of interest" description="Disordered" evidence="4">
    <location>
        <begin position="362"/>
        <end position="445"/>
    </location>
</feature>
<dbReference type="InterPro" id="IPR033053">
    <property type="entry name" value="Hir3/CABIN1"/>
</dbReference>
<keyword evidence="6" id="KW-1185">Reference proteome</keyword>
<dbReference type="PROSITE" id="PS50005">
    <property type="entry name" value="TPR"/>
    <property type="match status" value="1"/>
</dbReference>
<evidence type="ECO:0000256" key="1">
    <source>
        <dbReference type="ARBA" id="ARBA00004123"/>
    </source>
</evidence>
<comment type="subcellular location">
    <subcellularLocation>
        <location evidence="1">Nucleus</location>
    </subcellularLocation>
</comment>
<dbReference type="SUPFAM" id="SSF48452">
    <property type="entry name" value="TPR-like"/>
    <property type="match status" value="1"/>
</dbReference>
<dbReference type="PANTHER" id="PTHR15502:SF7">
    <property type="entry name" value="CALCINEURIN-BINDING PROTEIN CABIN-1"/>
    <property type="match status" value="1"/>
</dbReference>
<proteinExistence type="predicted"/>
<dbReference type="InterPro" id="IPR019734">
    <property type="entry name" value="TPR_rpt"/>
</dbReference>
<dbReference type="Gene3D" id="1.25.40.10">
    <property type="entry name" value="Tetratricopeptide repeat domain"/>
    <property type="match status" value="1"/>
</dbReference>
<evidence type="ECO:0000256" key="2">
    <source>
        <dbReference type="ARBA" id="ARBA00023242"/>
    </source>
</evidence>
<dbReference type="PANTHER" id="PTHR15502">
    <property type="entry name" value="CALCINEURIN-BINDING PROTEIN CABIN 1-RELATED"/>
    <property type="match status" value="1"/>
</dbReference>
<evidence type="ECO:0000256" key="4">
    <source>
        <dbReference type="SAM" id="MobiDB-lite"/>
    </source>
</evidence>
<reference evidence="6" key="1">
    <citation type="journal article" date="2019" name="Nat. Commun.">
        <title>Expansion of phycobilisome linker gene families in mesophilic red algae.</title>
        <authorList>
            <person name="Lee J."/>
            <person name="Kim D."/>
            <person name="Bhattacharya D."/>
            <person name="Yoon H.S."/>
        </authorList>
    </citation>
    <scope>NUCLEOTIDE SEQUENCE [LARGE SCALE GENOMIC DNA]</scope>
    <source>
        <strain evidence="6">CCMP 1328</strain>
    </source>
</reference>
<feature type="region of interest" description="Disordered" evidence="4">
    <location>
        <begin position="313"/>
        <end position="349"/>
    </location>
</feature>
<feature type="repeat" description="TPR" evidence="3">
    <location>
        <begin position="105"/>
        <end position="138"/>
    </location>
</feature>
<evidence type="ECO:0000256" key="3">
    <source>
        <dbReference type="PROSITE-ProRule" id="PRU00339"/>
    </source>
</evidence>
<dbReference type="OrthoDB" id="77564at2759"/>
<name>A0A5J4YW92_PORPP</name>
<dbReference type="GO" id="GO:0005634">
    <property type="term" value="C:nucleus"/>
    <property type="evidence" value="ECO:0007669"/>
    <property type="project" value="UniProtKB-SubCell"/>
</dbReference>
<feature type="compositionally biased region" description="Polar residues" evidence="4">
    <location>
        <begin position="392"/>
        <end position="407"/>
    </location>
</feature>
<organism evidence="5 6">
    <name type="scientific">Porphyridium purpureum</name>
    <name type="common">Red alga</name>
    <name type="synonym">Porphyridium cruentum</name>
    <dbReference type="NCBI Taxonomy" id="35688"/>
    <lineage>
        <taxon>Eukaryota</taxon>
        <taxon>Rhodophyta</taxon>
        <taxon>Bangiophyceae</taxon>
        <taxon>Porphyridiales</taxon>
        <taxon>Porphyridiaceae</taxon>
        <taxon>Porphyridium</taxon>
    </lineage>
</organism>
<sequence length="2121" mass="235548">MFRFQAINDDVPPPVLLDDSPDASTERAGPSGAPRYVQQQQQQTQEALEARVYGDYEEALRLMRRYGRGVNSQALVYAEELLRSVLLRLQTSPFRHAAWAQWILFAAHRNLGDICFSATKYADALTHYVRAIAIHPNDPVVCFRTGVSASRVGQLHVARAAFERGLLASPTFSACRDALETISRALGEATLSVEDCRIQLDGKGNDHGGVTVASTATQRKIDELCERNSKLRRIQAMKGDEDMIFFDVGTVEEPRPQTGVILVPEKRWSSVAESTLRALRARAANRKSLLSAPFKLKLLNLDSSDEDIHIVEGPAERPRLSSENQAETVPPLGENRTGTEGAKRTRLGVHENDSDVVVLEGEEGKDQLPLFPHTRGQPLSAKTKEADCSDMNDASRNANANEQQDCTTAVERRRTRRDKREGSGNLMSDDEDDDSSDRDLDDGPSISARVTTFLDIDALRSTVKSRRESSAEVCSRDQGVSSFKTKRLAFSPFRRCSVFEVFPEIVRHCHEYRSSVNQLSNRIEAGAGPCARSDDAERRHVEAFVREQNEQGTATDAVSILEHALQGLAESGLRRCYENLSRVGKQYQGALVCDSVMHIYRSMKSDRPDLFKSEDSNQSSMDTWSWLYVVDCLVLEACDTAVETLVLKNATTDTAAARMCEGVGSLCDSVGLLAQAHRLVSQMPQPSHFGVAAFNDESCSGNQDINVFGICMLAQWFRGVLAKLGGDFQASTNHFQALIKLAEFGEAVFGEQVSQTEEGIPHPALQVARSMQDHAAACVESLDELMIDGLWRENLQSQEYGAVIELLAPFLDDAVADEECMLQNPTVTRRVEALRKASAAVADGQSLPGDSAFRQERAMSLLIVCHALQVRTAVNTIRPRVFASFKSSSDKTQNLKDMNQFLFLVKKFCLKLKELSRLVGSSSCEGEAQALGQTHVVPGMASAQYAWAPRESIRFSGHVLALALDVLHRFLTERMTEAFPGHLSTGTSVQKAARQTCSRIVLALCRCFWDLRSADIRHDRAGSSVSAKNIEIGQYALVLQVASFLLRLLVRLGVNLAGDGSSSALLKWYTFTLHAYVLILAEANESTAAECTSIHAVTQLVASSDAKNAVEDLLQDSEDEYDDVDWTDLVSCQHELLMCFQCLYNMRDGEQHRHWLMSSTACKEALLGGNHVHGLALEGRMVGARSGGDSGLELGHGSNTLNRLGPDLNEGLYIFELSRESVVDGLYSAGVARLRRTREYVIRLADVVLAPVSVPATVDVDVERTETGACVENEKLKSVDDALSCSDDFRLSIATIEGLADLCSGFGNASEALKTIDQAVRAVLCEQKKSQRPGAQDPHRRVRMAELFAATAMARAKQLEIEYVRRREVEKRVLSPVYVAEEYARAVKCAMRAVQVQPLAPSLWALLGILLRDQAHSQQDVDKLLEFESRTANHTNRTDDLPHHEPLGFDYVGRTLLRAQGCLEIALKLSQRERTRDKYSNVKFQQQKEADSLHLNGFMYRGILASRQRGHKEDAILFICETLVSVLYLRVKHQSRSIVTVSTGNPMTTPVALLAGAGVEIAELSISLRGYAPNKRLPRTLSHALHAEHKDVARDSRQGAKEAQDYVDVQAAAECSYMFLLRGKLLRKAGFDAERVLESFWNSHVLANAALSGGGGSTASQFAVQQARLEPTYRFHASRLKLLRNMKVHGCVDRAALRRVDYLECGGSCEPFSDFPSGSKGLLPSPPEQPKTLFETLVRESMRVLQNECHVKKGILEYYYKSKYHVAMTQWHILGDCTAAADTFKLLIREDVTERTYLFLMWNYRYYDLPYGALNLESERKFIYWKHKVLKAYICVLSHQGQSKQMWTLFARMRKRLQDDTITDQLLLLCMKRYVVLHEKMTCHDERLFGLDTTADKSESVDLTVDALSGLDGTGGVDGRVLPPSADEIMDKYIGRIWKMFLVAADIQKSRLTLQILYRSLSRRWQLLLRHQKQKLVQAAKQFLVHSGNTRITLCAVAACLKQYSLFFGGLSDEQILQLAPVLSSSKGLDGVYHALLPGAIPQTRLAQSWKSSHGSLKVHADPVYLGEGQVVDGGKAEQQQSACHPVEGKETQAEIYASFGSMQGFRVSLDSTRRGEMSPQ</sequence>
<feature type="compositionally biased region" description="Acidic residues" evidence="4">
    <location>
        <begin position="428"/>
        <end position="442"/>
    </location>
</feature>
<evidence type="ECO:0000313" key="6">
    <source>
        <dbReference type="Proteomes" id="UP000324585"/>
    </source>
</evidence>